<dbReference type="STRING" id="342668.A0A1B8GFP4"/>
<organism evidence="2 3">
    <name type="scientific">Pseudogymnoascus verrucosus</name>
    <dbReference type="NCBI Taxonomy" id="342668"/>
    <lineage>
        <taxon>Eukaryota</taxon>
        <taxon>Fungi</taxon>
        <taxon>Dikarya</taxon>
        <taxon>Ascomycota</taxon>
        <taxon>Pezizomycotina</taxon>
        <taxon>Leotiomycetes</taxon>
        <taxon>Thelebolales</taxon>
        <taxon>Thelebolaceae</taxon>
        <taxon>Pseudogymnoascus</taxon>
    </lineage>
</organism>
<dbReference type="OrthoDB" id="435402at2759"/>
<dbReference type="AlphaFoldDB" id="A0A1B8GFP4"/>
<feature type="compositionally biased region" description="Basic residues" evidence="1">
    <location>
        <begin position="148"/>
        <end position="162"/>
    </location>
</feature>
<dbReference type="GO" id="GO:0031047">
    <property type="term" value="P:regulatory ncRNA-mediated gene silencing"/>
    <property type="evidence" value="ECO:0007669"/>
    <property type="project" value="InterPro"/>
</dbReference>
<dbReference type="EMBL" id="KV460242">
    <property type="protein sequence ID" value="OBT94641.1"/>
    <property type="molecule type" value="Genomic_DNA"/>
</dbReference>
<evidence type="ECO:0000313" key="2">
    <source>
        <dbReference type="EMBL" id="OBT94641.1"/>
    </source>
</evidence>
<accession>A0A1B8GFP4</accession>
<feature type="region of interest" description="Disordered" evidence="1">
    <location>
        <begin position="91"/>
        <end position="117"/>
    </location>
</feature>
<feature type="region of interest" description="Disordered" evidence="1">
    <location>
        <begin position="571"/>
        <end position="599"/>
    </location>
</feature>
<evidence type="ECO:0000313" key="3">
    <source>
        <dbReference type="Proteomes" id="UP000091956"/>
    </source>
</evidence>
<dbReference type="GeneID" id="28841372"/>
<evidence type="ECO:0000256" key="1">
    <source>
        <dbReference type="SAM" id="MobiDB-lite"/>
    </source>
</evidence>
<dbReference type="Pfam" id="PF09692">
    <property type="entry name" value="Arb1"/>
    <property type="match status" value="1"/>
</dbReference>
<reference evidence="3" key="2">
    <citation type="journal article" date="2018" name="Nat. Commun.">
        <title>Extreme sensitivity to ultraviolet light in the fungal pathogen causing white-nose syndrome of bats.</title>
        <authorList>
            <person name="Palmer J.M."/>
            <person name="Drees K.P."/>
            <person name="Foster J.T."/>
            <person name="Lindner D.L."/>
        </authorList>
    </citation>
    <scope>NUCLEOTIDE SEQUENCE [LARGE SCALE GENOMIC DNA]</scope>
    <source>
        <strain evidence="3">UAMH 10579</strain>
    </source>
</reference>
<dbReference type="GO" id="GO:0033167">
    <property type="term" value="C:ARC complex"/>
    <property type="evidence" value="ECO:0007669"/>
    <property type="project" value="InterPro"/>
</dbReference>
<feature type="compositionally biased region" description="Basic and acidic residues" evidence="1">
    <location>
        <begin position="28"/>
        <end position="42"/>
    </location>
</feature>
<feature type="compositionally biased region" description="Acidic residues" evidence="1">
    <location>
        <begin position="581"/>
        <end position="592"/>
    </location>
</feature>
<dbReference type="RefSeq" id="XP_018128374.1">
    <property type="nucleotide sequence ID" value="XM_018277414.2"/>
</dbReference>
<proteinExistence type="predicted"/>
<feature type="region of interest" description="Disordered" evidence="1">
    <location>
        <begin position="1"/>
        <end position="64"/>
    </location>
</feature>
<evidence type="ECO:0008006" key="4">
    <source>
        <dbReference type="Google" id="ProtNLM"/>
    </source>
</evidence>
<gene>
    <name evidence="2" type="ORF">VE01_07986</name>
</gene>
<reference evidence="2 3" key="1">
    <citation type="submission" date="2016-03" db="EMBL/GenBank/DDBJ databases">
        <title>Comparative genomics of Pseudogymnoascus destructans, the fungus causing white-nose syndrome of bats.</title>
        <authorList>
            <person name="Palmer J.M."/>
            <person name="Drees K.P."/>
            <person name="Foster J.T."/>
            <person name="Lindner D.L."/>
        </authorList>
    </citation>
    <scope>NUCLEOTIDE SEQUENCE [LARGE SCALE GENOMIC DNA]</scope>
    <source>
        <strain evidence="2 3">UAMH 10579</strain>
    </source>
</reference>
<dbReference type="InterPro" id="IPR018606">
    <property type="entry name" value="Arb1"/>
</dbReference>
<keyword evidence="3" id="KW-1185">Reference proteome</keyword>
<protein>
    <recommendedName>
        <fullName evidence="4">Argonaute siRNA chaperone complex subunit Arb1</fullName>
    </recommendedName>
</protein>
<feature type="region of interest" description="Disordered" evidence="1">
    <location>
        <begin position="134"/>
        <end position="172"/>
    </location>
</feature>
<name>A0A1B8GFP4_9PEZI</name>
<sequence length="599" mass="66183">MTTHTEQPAAITSDGAPTTGPEINNMPESDRGLRYTSEELTKLRPAPMSPTGSPQPGDQDEVEAVARAKTSENITVPDTKAGVEQRLELTGESTAIADKDEDNHGLDQMTKKRPSIAEGMEDKNGEAAWATESQVAAPSVGAPEVVGAKKKKKKSSGKKKKPNPTGFEEFYADPPIAPEDHKEEVEQLYYFARPFAERIETCIQRYRARRKLDEERANIFNKYLSFGGIDTTIKAFTGGVDNEALEEFDGPTIADINATDVMFGGDEAGSKFYDPCAPQNWVVDFEGIAKAFLSSRAPYNFGMHNQSLINNYCNVVKNFLNYILMHGVCPEYTKSIIAAQKICDLAKSELPAIHDIGSSFPGNFHKALSIMCHGYSRLLYIDPATISDHPADADPNQYMSVDHAHRTFRAAMALMGTAEQFEAIAAMSLEEYQAPAVVAEELRGFEVVNITLPDETLIKSFAGIRAADGRTGTIKPLGLLTCKPWTHPYQPTLDLTIEEEQGLAENTLVYGDETFWVDEDILEHCFAGMKFVGVVRELDLGLKYLDNVIVIYASFYTFVENERMVNWKAPKENERLPPSCEDAEVVDAEGEGEGDRLEE</sequence>
<dbReference type="Proteomes" id="UP000091956">
    <property type="component" value="Unassembled WGS sequence"/>
</dbReference>